<accession>A0A3G5A4M7</accession>
<dbReference type="GO" id="GO:0005524">
    <property type="term" value="F:ATP binding"/>
    <property type="evidence" value="ECO:0007669"/>
    <property type="project" value="InterPro"/>
</dbReference>
<dbReference type="Pfam" id="PF00485">
    <property type="entry name" value="PRK"/>
    <property type="match status" value="1"/>
</dbReference>
<dbReference type="Gene3D" id="3.40.50.300">
    <property type="entry name" value="P-loop containing nucleotide triphosphate hydrolases"/>
    <property type="match status" value="1"/>
</dbReference>
<protein>
    <submittedName>
        <fullName evidence="2">Phosphoribulokinase / Uridine kinase family protein</fullName>
    </submittedName>
</protein>
<dbReference type="PANTHER" id="PTHR10285">
    <property type="entry name" value="URIDINE KINASE"/>
    <property type="match status" value="1"/>
</dbReference>
<name>A0A3G5A4M7_9VIRU</name>
<dbReference type="InterPro" id="IPR027417">
    <property type="entry name" value="P-loop_NTPase"/>
</dbReference>
<organism evidence="2">
    <name type="scientific">Homavirus sp</name>
    <dbReference type="NCBI Taxonomy" id="2487769"/>
    <lineage>
        <taxon>Viruses</taxon>
        <taxon>Varidnaviria</taxon>
        <taxon>Bamfordvirae</taxon>
        <taxon>Nucleocytoviricota</taxon>
        <taxon>Megaviricetes</taxon>
        <taxon>Imitervirales</taxon>
        <taxon>Mimiviridae</taxon>
        <taxon>Klosneuvirinae</taxon>
    </lineage>
</organism>
<keyword evidence="2" id="KW-0808">Transferase</keyword>
<sequence>MPQLFASKPYVIGVCGTSCSGKSRVCNEISQQSNLLVKDQISQQSNLLVKDQISQQSNLLVKDQISKTMTTNGELVTILSQDRYYKGGDSQTNYDTPEAIDFDYLIEQLDELCNWQPVNAPEYDFTRHCRKSTTHTISPNHIIIVEGIFVLYNEQLRKRFDLKIFVEAEPALCLARRLERDVKERGRDQHEVTERYIRDVIPSNTLYVNPTKNWSDIILMNNIKEQFIGLTILNDHIAKKIDSLKK</sequence>
<evidence type="ECO:0000259" key="1">
    <source>
        <dbReference type="Pfam" id="PF00485"/>
    </source>
</evidence>
<dbReference type="EMBL" id="MK072345">
    <property type="protein sequence ID" value="AYV82190.1"/>
    <property type="molecule type" value="Genomic_DNA"/>
</dbReference>
<dbReference type="InterPro" id="IPR006083">
    <property type="entry name" value="PRK/URK"/>
</dbReference>
<dbReference type="SUPFAM" id="SSF52540">
    <property type="entry name" value="P-loop containing nucleoside triphosphate hydrolases"/>
    <property type="match status" value="1"/>
</dbReference>
<dbReference type="GO" id="GO:0016301">
    <property type="term" value="F:kinase activity"/>
    <property type="evidence" value="ECO:0007669"/>
    <property type="project" value="UniProtKB-KW"/>
</dbReference>
<feature type="domain" description="Phosphoribulokinase/uridine kinase" evidence="1">
    <location>
        <begin position="11"/>
        <end position="219"/>
    </location>
</feature>
<gene>
    <name evidence="2" type="ORF">Homavirus14_6</name>
</gene>
<proteinExistence type="predicted"/>
<evidence type="ECO:0000313" key="2">
    <source>
        <dbReference type="EMBL" id="AYV82190.1"/>
    </source>
</evidence>
<reference evidence="2" key="1">
    <citation type="submission" date="2018-10" db="EMBL/GenBank/DDBJ databases">
        <title>Hidden diversity of soil giant viruses.</title>
        <authorList>
            <person name="Schulz F."/>
            <person name="Alteio L."/>
            <person name="Goudeau D."/>
            <person name="Ryan E.M."/>
            <person name="Malmstrom R.R."/>
            <person name="Blanchard J."/>
            <person name="Woyke T."/>
        </authorList>
    </citation>
    <scope>NUCLEOTIDE SEQUENCE</scope>
    <source>
        <strain evidence="2">HOV1</strain>
    </source>
</reference>
<keyword evidence="2" id="KW-0418">Kinase</keyword>